<dbReference type="SMART" id="SM00248">
    <property type="entry name" value="ANK"/>
    <property type="match status" value="3"/>
</dbReference>
<accession>A0A0G4I232</accession>
<reference evidence="2" key="1">
    <citation type="submission" date="2014-11" db="EMBL/GenBank/DDBJ databases">
        <authorList>
            <person name="Otto D Thomas"/>
            <person name="Naeem Raeece"/>
        </authorList>
    </citation>
    <scope>NUCLEOTIDE SEQUENCE</scope>
</reference>
<feature type="compositionally biased region" description="Polar residues" evidence="1">
    <location>
        <begin position="241"/>
        <end position="257"/>
    </location>
</feature>
<feature type="compositionally biased region" description="Acidic residues" evidence="1">
    <location>
        <begin position="372"/>
        <end position="385"/>
    </location>
</feature>
<proteinExistence type="predicted"/>
<feature type="compositionally biased region" description="Low complexity" evidence="1">
    <location>
        <begin position="267"/>
        <end position="284"/>
    </location>
</feature>
<feature type="region of interest" description="Disordered" evidence="1">
    <location>
        <begin position="192"/>
        <end position="385"/>
    </location>
</feature>
<dbReference type="InterPro" id="IPR036770">
    <property type="entry name" value="Ankyrin_rpt-contain_sf"/>
</dbReference>
<sequence length="385" mass="41617">MLALRHLVDVFGIPVTSVRAPLFDKVNAFTGAPFNDQEAMVIGEYLLGKGRDIDEFERNDNSDLPQGQSGLANSCYWGRDKMVKWFLEKGADPNKHHQGYTCFHVTATPPKRAQTVQIKIVRLLKQFGGNPNVARTNPHPFFNGETPLMRALGNEKYKLAEELVRLGATVGEPPYPPPADILANLRRLEAEVRGTEGSQPSGHAAFRISTGLADSETDQERPRQRQRVNPPTQPAQRHPQGRQTQSNGDSSRAQSSAPVDPLHPQPSASSSSSSSSSFSSSSSARNAHPLQDIDEGGQGLGENVRGQKRTRGHVAAAAPAATVRGSAEHQYTGEASASGTAGRADRRRGAKNAEHGRERGRGKASGRQQEEGKEDSDSDAPTEIL</sequence>
<evidence type="ECO:0000256" key="1">
    <source>
        <dbReference type="SAM" id="MobiDB-lite"/>
    </source>
</evidence>
<dbReference type="VEuPathDB" id="CryptoDB:Cvel_34948"/>
<dbReference type="InterPro" id="IPR002110">
    <property type="entry name" value="Ankyrin_rpt"/>
</dbReference>
<evidence type="ECO:0000313" key="2">
    <source>
        <dbReference type="EMBL" id="CEM50975.1"/>
    </source>
</evidence>
<dbReference type="SUPFAM" id="SSF48403">
    <property type="entry name" value="Ankyrin repeat"/>
    <property type="match status" value="1"/>
</dbReference>
<organism evidence="2">
    <name type="scientific">Chromera velia CCMP2878</name>
    <dbReference type="NCBI Taxonomy" id="1169474"/>
    <lineage>
        <taxon>Eukaryota</taxon>
        <taxon>Sar</taxon>
        <taxon>Alveolata</taxon>
        <taxon>Colpodellida</taxon>
        <taxon>Chromeraceae</taxon>
        <taxon>Chromera</taxon>
    </lineage>
</organism>
<name>A0A0G4I232_9ALVE</name>
<protein>
    <submittedName>
        <fullName evidence="2">Uncharacterized protein</fullName>
    </submittedName>
</protein>
<dbReference type="AlphaFoldDB" id="A0A0G4I232"/>
<gene>
    <name evidence="2" type="ORF">Cvel_34948</name>
</gene>
<dbReference type="Gene3D" id="1.25.40.20">
    <property type="entry name" value="Ankyrin repeat-containing domain"/>
    <property type="match status" value="1"/>
</dbReference>
<feature type="compositionally biased region" description="Basic and acidic residues" evidence="1">
    <location>
        <begin position="351"/>
        <end position="361"/>
    </location>
</feature>
<dbReference type="EMBL" id="CDMZ01004810">
    <property type="protein sequence ID" value="CEM50975.1"/>
    <property type="molecule type" value="Genomic_DNA"/>
</dbReference>